<keyword evidence="2" id="KW-0732">Signal</keyword>
<name>A0ABT1TJX0_9GAMM</name>
<organism evidence="3 4">
    <name type="scientific">Methylomonas subterranea</name>
    <dbReference type="NCBI Taxonomy" id="2952225"/>
    <lineage>
        <taxon>Bacteria</taxon>
        <taxon>Pseudomonadati</taxon>
        <taxon>Pseudomonadota</taxon>
        <taxon>Gammaproteobacteria</taxon>
        <taxon>Methylococcales</taxon>
        <taxon>Methylococcaceae</taxon>
        <taxon>Methylomonas</taxon>
    </lineage>
</organism>
<feature type="signal peptide" evidence="2">
    <location>
        <begin position="1"/>
        <end position="22"/>
    </location>
</feature>
<sequence>MNISYKIASAISLALLAGSASAAIDTGFGFATETARPSSLVFSAVDDTTKQTFVLNLALATTSGVTGLNYADFAGNKPGAAGFSDALTSALAATGSLTWNLSSFGQFGSFISNIANLRWSVLGGYEFDNVALSNGDKFGVEPDFDGLYNDSYNTQWGALVTAPGVAWLNPNDQGILTINPSNVGTTGAYLAAVNSKIAAEGENPDVASLDPVNGVAFYDTKVKGWDGAFLPGVPTKNGAGDYEFIWATNPFADGKNQFTSLGKFTLGLDGTLTFSNVAAVPVPGALWLFGSALVGLLGVSRRKSGGASAA</sequence>
<evidence type="ECO:0000256" key="2">
    <source>
        <dbReference type="SAM" id="SignalP"/>
    </source>
</evidence>
<evidence type="ECO:0000256" key="1">
    <source>
        <dbReference type="SAM" id="Phobius"/>
    </source>
</evidence>
<evidence type="ECO:0000313" key="4">
    <source>
        <dbReference type="Proteomes" id="UP001524499"/>
    </source>
</evidence>
<proteinExistence type="predicted"/>
<protein>
    <submittedName>
        <fullName evidence="3">Uncharacterized protein</fullName>
    </submittedName>
</protein>
<keyword evidence="1" id="KW-1133">Transmembrane helix</keyword>
<keyword evidence="1" id="KW-0812">Transmembrane</keyword>
<feature type="transmembrane region" description="Helical" evidence="1">
    <location>
        <begin position="278"/>
        <end position="299"/>
    </location>
</feature>
<dbReference type="EMBL" id="JANIBJ010000037">
    <property type="protein sequence ID" value="MCQ8105771.1"/>
    <property type="molecule type" value="Genomic_DNA"/>
</dbReference>
<keyword evidence="4" id="KW-1185">Reference proteome</keyword>
<dbReference type="Proteomes" id="UP001524499">
    <property type="component" value="Unassembled WGS sequence"/>
</dbReference>
<gene>
    <name evidence="3" type="ORF">NP590_16800</name>
</gene>
<accession>A0ABT1TJX0</accession>
<reference evidence="3 4" key="1">
    <citation type="submission" date="2022-07" db="EMBL/GenBank/DDBJ databases">
        <title>Methylomonas rivi sp. nov., Methylomonas rosea sp. nov., Methylomonas aureus sp. nov. and Methylomonas subterranea sp. nov., four novel methanotrophs isolated from a freshwater creek and the deep terrestrial subsurface.</title>
        <authorList>
            <person name="Abin C."/>
            <person name="Sankaranarayanan K."/>
            <person name="Garner C."/>
            <person name="Sindelar R."/>
            <person name="Kotary K."/>
            <person name="Garner R."/>
            <person name="Barclay S."/>
            <person name="Lawson P."/>
            <person name="Krumholz L."/>
        </authorList>
    </citation>
    <scope>NUCLEOTIDE SEQUENCE [LARGE SCALE GENOMIC DNA]</scope>
    <source>
        <strain evidence="3 4">SURF-2</strain>
    </source>
</reference>
<evidence type="ECO:0000313" key="3">
    <source>
        <dbReference type="EMBL" id="MCQ8105771.1"/>
    </source>
</evidence>
<feature type="chain" id="PRO_5046781181" evidence="2">
    <location>
        <begin position="23"/>
        <end position="310"/>
    </location>
</feature>
<keyword evidence="1" id="KW-0472">Membrane</keyword>
<dbReference type="RefSeq" id="WP_256603802.1">
    <property type="nucleotide sequence ID" value="NZ_JANIBJ010000037.1"/>
</dbReference>
<comment type="caution">
    <text evidence="3">The sequence shown here is derived from an EMBL/GenBank/DDBJ whole genome shotgun (WGS) entry which is preliminary data.</text>
</comment>